<dbReference type="KEGG" id="apre:CNX65_09330"/>
<dbReference type="Proteomes" id="UP000218505">
    <property type="component" value="Chromosome"/>
</dbReference>
<feature type="signal peptide" evidence="1">
    <location>
        <begin position="1"/>
        <end position="24"/>
    </location>
</feature>
<keyword evidence="1" id="KW-0732">Signal</keyword>
<dbReference type="Pfam" id="PF13529">
    <property type="entry name" value="Peptidase_C39_2"/>
    <property type="match status" value="1"/>
</dbReference>
<dbReference type="InterPro" id="IPR039563">
    <property type="entry name" value="Peptidase_C39_single_dom"/>
</dbReference>
<reference evidence="3" key="1">
    <citation type="submission" date="2017-09" db="EMBL/GenBank/DDBJ databases">
        <title>Complete Genome Sequence of ansamitocin-producing Bacterium Actinosynnema pretiosum X47.</title>
        <authorList>
            <person name="Cao G."/>
            <person name="Zong G."/>
            <person name="Zhong C."/>
            <person name="Fu J."/>
        </authorList>
    </citation>
    <scope>NUCLEOTIDE SEQUENCE [LARGE SCALE GENOMIC DNA]</scope>
    <source>
        <strain evidence="3">X47</strain>
    </source>
</reference>
<feature type="chain" id="PRO_5012809881" description="Peptidase C39-like domain-containing protein" evidence="1">
    <location>
        <begin position="25"/>
        <end position="405"/>
    </location>
</feature>
<protein>
    <recommendedName>
        <fullName evidence="2">Peptidase C39-like domain-containing protein</fullName>
    </recommendedName>
</protein>
<evidence type="ECO:0000313" key="4">
    <source>
        <dbReference type="Proteomes" id="UP000218505"/>
    </source>
</evidence>
<evidence type="ECO:0000313" key="3">
    <source>
        <dbReference type="EMBL" id="ATE53470.1"/>
    </source>
</evidence>
<feature type="domain" description="Peptidase C39-like" evidence="2">
    <location>
        <begin position="209"/>
        <end position="360"/>
    </location>
</feature>
<dbReference type="AlphaFoldDB" id="A0A290Z363"/>
<name>A0A290Z363_9PSEU</name>
<organism evidence="3 4">
    <name type="scientific">Actinosynnema pretiosum</name>
    <dbReference type="NCBI Taxonomy" id="42197"/>
    <lineage>
        <taxon>Bacteria</taxon>
        <taxon>Bacillati</taxon>
        <taxon>Actinomycetota</taxon>
        <taxon>Actinomycetes</taxon>
        <taxon>Pseudonocardiales</taxon>
        <taxon>Pseudonocardiaceae</taxon>
        <taxon>Actinosynnema</taxon>
    </lineage>
</organism>
<dbReference type="Gene3D" id="3.90.70.10">
    <property type="entry name" value="Cysteine proteinases"/>
    <property type="match status" value="1"/>
</dbReference>
<gene>
    <name evidence="3" type="ORF">CNX65_09330</name>
</gene>
<evidence type="ECO:0000259" key="2">
    <source>
        <dbReference type="Pfam" id="PF13529"/>
    </source>
</evidence>
<accession>A0A290Z363</accession>
<sequence>MRLLAAGAVLCVAVVSATAIPAVAARSGGAVDYHEWSAGSLRQGTFEGALVGRDGLELARPVGRVEREGRAYEYARWTSPVRRLGFPATQAVASWNARTPAGTWIQVEFRSVGDGWTSGWYVLGRWAHGDADIKRATVSGQSDEHGSVDVDTFVAGEPLVAHQVRVTLHRAVGQAAAPSVSLVGVMASAVPDRFTVPASRPGPARGIELDVPRYSQNVHLGEYPEYDGGGEAWCSPSSTEMVVEYWGRGPTPEETSWVDPSYADPTVDHAARHTYDHDYRGAGNWPFNTAYAAHFGLRAHITRLTSLLELERHIARGVPVITSQAFQADELPGSGYSTAGHIMVVVGFTERGDVIANDPASPDNPSVRRVYPRRAFENVWLRTKRPLPGGGVGGGSGGIAYIIQP</sequence>
<keyword evidence="4" id="KW-1185">Reference proteome</keyword>
<dbReference type="EMBL" id="CP023445">
    <property type="protein sequence ID" value="ATE53470.1"/>
    <property type="molecule type" value="Genomic_DNA"/>
</dbReference>
<dbReference type="CDD" id="cd02549">
    <property type="entry name" value="Peptidase_C39A"/>
    <property type="match status" value="1"/>
</dbReference>
<dbReference type="InterPro" id="IPR039564">
    <property type="entry name" value="Peptidase_C39-like"/>
</dbReference>
<proteinExistence type="predicted"/>
<dbReference type="RefSeq" id="WP_096492412.1">
    <property type="nucleotide sequence ID" value="NZ_CP023445.1"/>
</dbReference>
<evidence type="ECO:0000256" key="1">
    <source>
        <dbReference type="SAM" id="SignalP"/>
    </source>
</evidence>